<accession>A0A0T5ZYA9</accession>
<keyword evidence="1" id="KW-0812">Transmembrane</keyword>
<protein>
    <submittedName>
        <fullName evidence="2">Uncharacterized protein</fullName>
    </submittedName>
</protein>
<feature type="transmembrane region" description="Helical" evidence="1">
    <location>
        <begin position="23"/>
        <end position="41"/>
    </location>
</feature>
<evidence type="ECO:0000313" key="3">
    <source>
        <dbReference type="Proteomes" id="UP000051297"/>
    </source>
</evidence>
<keyword evidence="1" id="KW-0472">Membrane</keyword>
<gene>
    <name evidence="2" type="ORF">XU08_C0001G0189</name>
</gene>
<evidence type="ECO:0000313" key="2">
    <source>
        <dbReference type="EMBL" id="KRT67779.1"/>
    </source>
</evidence>
<dbReference type="AlphaFoldDB" id="A0A0T5ZYA9"/>
<organism evidence="2 3">
    <name type="scientific">candidate division WWE3 bacterium CSP1-7</name>
    <dbReference type="NCBI Taxonomy" id="1576480"/>
    <lineage>
        <taxon>Bacteria</taxon>
        <taxon>Katanobacteria</taxon>
    </lineage>
</organism>
<reference evidence="2 3" key="1">
    <citation type="submission" date="2015-05" db="EMBL/GenBank/DDBJ databases">
        <title>Critical biogeochemical functions in the subsurface are associated with bacteria from new phyla and little studied lineages.</title>
        <authorList>
            <person name="Hug L.A."/>
            <person name="Thomas B.C."/>
            <person name="Sharon I."/>
            <person name="Brown C.T."/>
            <person name="Sharma R."/>
            <person name="Hettich R.L."/>
            <person name="Wilkins M.J."/>
            <person name="Williams K.H."/>
            <person name="Singh A."/>
            <person name="Banfield J.F."/>
        </authorList>
    </citation>
    <scope>NUCLEOTIDE SEQUENCE [LARGE SCALE GENOMIC DNA]</scope>
    <source>
        <strain evidence="2">CSP1-7</strain>
    </source>
</reference>
<dbReference type="EMBL" id="LDXK01000001">
    <property type="protein sequence ID" value="KRT67779.1"/>
    <property type="molecule type" value="Genomic_DNA"/>
</dbReference>
<name>A0A0T5ZYA9_UNCKA</name>
<keyword evidence="1" id="KW-1133">Transmembrane helix</keyword>
<sequence>MIGYYYYLTKIRPYFTQTEKTDYTLIAFSLLTVLVFGFLGIRPLAAAALKAYAQLREGERYENELTEKIIALNQAGNSFFSSAEVSQLGTIIPEGHTQPQIIQALDNDAVSAGFQLKSVVFRPQEKTVSQREINFYVFDFFASGPQKSLVAFIKELEKGQLIQIEFFQTSLRREEGGTSLEVVGRGKAFYLQ</sequence>
<evidence type="ECO:0000256" key="1">
    <source>
        <dbReference type="SAM" id="Phobius"/>
    </source>
</evidence>
<dbReference type="STRING" id="1576480.XU08_C0001G0189"/>
<proteinExistence type="predicted"/>
<dbReference type="Proteomes" id="UP000051297">
    <property type="component" value="Unassembled WGS sequence"/>
</dbReference>
<comment type="caution">
    <text evidence="2">The sequence shown here is derived from an EMBL/GenBank/DDBJ whole genome shotgun (WGS) entry which is preliminary data.</text>
</comment>